<feature type="binding site" evidence="8">
    <location>
        <position position="371"/>
    </location>
    <ligand>
        <name>Zn(2+)</name>
        <dbReference type="ChEBI" id="CHEBI:29105"/>
        <label>1</label>
    </ligand>
</feature>
<evidence type="ECO:0000256" key="2">
    <source>
        <dbReference type="ARBA" id="ARBA00022705"/>
    </source>
</evidence>
<feature type="binding site" evidence="8">
    <location>
        <position position="410"/>
    </location>
    <ligand>
        <name>Zn(2+)</name>
        <dbReference type="ChEBI" id="CHEBI:29105"/>
        <label>1</label>
    </ligand>
</feature>
<evidence type="ECO:0000259" key="10">
    <source>
        <dbReference type="Pfam" id="PF17764"/>
    </source>
</evidence>
<evidence type="ECO:0000313" key="11">
    <source>
        <dbReference type="EMBL" id="SHG67896.1"/>
    </source>
</evidence>
<keyword evidence="5 8" id="KW-0862">Zinc</keyword>
<keyword evidence="7 8" id="KW-0238">DNA-binding</keyword>
<feature type="binding site" evidence="8">
    <location>
        <position position="380"/>
    </location>
    <ligand>
        <name>Zn(2+)</name>
        <dbReference type="ChEBI" id="CHEBI:29105"/>
        <label>2</label>
    </ligand>
</feature>
<comment type="similarity">
    <text evidence="8">Belongs to the helicase family. PriA subfamily.</text>
</comment>
<dbReference type="AlphaFoldDB" id="A0A1M5LSE0"/>
<dbReference type="GO" id="GO:0003677">
    <property type="term" value="F:DNA binding"/>
    <property type="evidence" value="ECO:0007669"/>
    <property type="project" value="UniProtKB-UniRule"/>
</dbReference>
<dbReference type="STRING" id="1206085.SAMN05443575_2531"/>
<dbReference type="RefSeq" id="WP_234971431.1">
    <property type="nucleotide sequence ID" value="NZ_FQVU01000003.1"/>
</dbReference>
<comment type="caution">
    <text evidence="8">Lacks conserved residue(s) required for the propagation of feature annotation.</text>
</comment>
<protein>
    <recommendedName>
        <fullName evidence="8">Probable replication restart protein PriA</fullName>
    </recommendedName>
    <alternativeName>
        <fullName evidence="8">Putative ATP-dependent DNA helicase PriA</fullName>
    </alternativeName>
</protein>
<organism evidence="11 12">
    <name type="scientific">Jatrophihabitans endophyticus</name>
    <dbReference type="NCBI Taxonomy" id="1206085"/>
    <lineage>
        <taxon>Bacteria</taxon>
        <taxon>Bacillati</taxon>
        <taxon>Actinomycetota</taxon>
        <taxon>Actinomycetes</taxon>
        <taxon>Jatrophihabitantales</taxon>
        <taxon>Jatrophihabitantaceae</taxon>
        <taxon>Jatrophihabitans</taxon>
    </lineage>
</organism>
<evidence type="ECO:0000256" key="6">
    <source>
        <dbReference type="ARBA" id="ARBA00022840"/>
    </source>
</evidence>
<feature type="binding site" evidence="8">
    <location>
        <position position="398"/>
    </location>
    <ligand>
        <name>Zn(2+)</name>
        <dbReference type="ChEBI" id="CHEBI:29105"/>
        <label>2</label>
    </ligand>
</feature>
<dbReference type="PANTHER" id="PTHR30580:SF0">
    <property type="entry name" value="PRIMOSOMAL PROTEIN N"/>
    <property type="match status" value="1"/>
</dbReference>
<keyword evidence="1 8" id="KW-0639">Primosome</keyword>
<comment type="cofactor">
    <cofactor evidence="8">
        <name>Zn(2+)</name>
        <dbReference type="ChEBI" id="CHEBI:29105"/>
    </cofactor>
    <text evidence="8">Binds 2 zinc ions per subunit.</text>
</comment>
<keyword evidence="11" id="KW-0378">Hydrolase</keyword>
<dbReference type="GO" id="GO:0043138">
    <property type="term" value="F:3'-5' DNA helicase activity"/>
    <property type="evidence" value="ECO:0007669"/>
    <property type="project" value="TreeGrafter"/>
</dbReference>
<dbReference type="Pfam" id="PF17764">
    <property type="entry name" value="PriA_3primeBD"/>
    <property type="match status" value="1"/>
</dbReference>
<dbReference type="Proteomes" id="UP000186132">
    <property type="component" value="Unassembled WGS sequence"/>
</dbReference>
<comment type="function">
    <text evidence="8">Initiates the restart of stalled replication forks, which reloads the replicative helicase on sites other than the origin of replication. Recognizes and binds to abandoned replication forks and remodels them to uncover a helicase loading site. Promotes assembly of the primosome at these replication forks.</text>
</comment>
<feature type="region of interest" description="Disordered" evidence="9">
    <location>
        <begin position="105"/>
        <end position="125"/>
    </location>
</feature>
<sequence length="635" mass="66473">MAHLLVDVALPHLDRPFDYLVPTELDGVVAAGSRVRVRFAGRLVDAYVLARDERSEHVGDLAYVERAVGEEPVLTAETTALFRAVADRWAGDFVDVVRLGVPSRHARAETSAPKDPGELPEAPPTGFDRYRAGPAFLTAVADGRAARAVWTALPDDDWAQRLAEAVRVAHDAGRGAVVVVPDARDLARLDAALTAALGTGRHVALAADLGPAERYRRWLAVRRGVVRVAVGTRAAAYAPVTEPGLLAIWDDGDDLHAEPRAPYPHARDVLALRSSLTGAALLVGGQARTAEAQLLVESGWAHEVVAERTVLRAAAPRVRPTGDDVEVARDPAAAAARLPSLAWRTTREALAAGRPVLVQVPRGGYVPSLACARDRTPARCAVCAGPLAARSQAEVPACRWCGRPAADWSCPTCGGRALRASVVGSARTAEELGRAFPGVPVRTSGGDRVLAEVDSEAAVVVATPGAEPRCEGGYGAVLLLDGWALLSRPDLRAAEEALRRWVNAASLVRPGGPVVVGADAGIPAVQALVRWDPRGFAARELAERAELGFPPAARMAALSGTPAAVAELVAAAELPASAQVVGPVPVDADTERVLVRVRRGEGAELARALKTAAAGRSARRGADPVRIALDPAELG</sequence>
<gene>
    <name evidence="8" type="primary">priA</name>
    <name evidence="11" type="ORF">SAMN05443575_2531</name>
</gene>
<comment type="caution">
    <text evidence="8">As this protein does not have any detectable helicase domains, it probably does not have helicase activity.</text>
</comment>
<comment type="subunit">
    <text evidence="8">Component of the replication restart primosome.</text>
</comment>
<dbReference type="GO" id="GO:0008270">
    <property type="term" value="F:zinc ion binding"/>
    <property type="evidence" value="ECO:0007669"/>
    <property type="project" value="UniProtKB-UniRule"/>
</dbReference>
<name>A0A1M5LSE0_9ACTN</name>
<keyword evidence="2 8" id="KW-0235">DNA replication</keyword>
<evidence type="ECO:0000256" key="3">
    <source>
        <dbReference type="ARBA" id="ARBA00022723"/>
    </source>
</evidence>
<dbReference type="GO" id="GO:0005524">
    <property type="term" value="F:ATP binding"/>
    <property type="evidence" value="ECO:0007669"/>
    <property type="project" value="UniProtKB-UniRule"/>
</dbReference>
<evidence type="ECO:0000256" key="5">
    <source>
        <dbReference type="ARBA" id="ARBA00022833"/>
    </source>
</evidence>
<keyword evidence="3 8" id="KW-0479">Metal-binding</keyword>
<dbReference type="GO" id="GO:0006302">
    <property type="term" value="P:double-strand break repair"/>
    <property type="evidence" value="ECO:0007669"/>
    <property type="project" value="InterPro"/>
</dbReference>
<evidence type="ECO:0000313" key="12">
    <source>
        <dbReference type="Proteomes" id="UP000186132"/>
    </source>
</evidence>
<evidence type="ECO:0000256" key="7">
    <source>
        <dbReference type="ARBA" id="ARBA00023125"/>
    </source>
</evidence>
<evidence type="ECO:0000256" key="1">
    <source>
        <dbReference type="ARBA" id="ARBA00022515"/>
    </source>
</evidence>
<evidence type="ECO:0000256" key="4">
    <source>
        <dbReference type="ARBA" id="ARBA00022741"/>
    </source>
</evidence>
<dbReference type="HAMAP" id="MF_00983">
    <property type="entry name" value="PriA"/>
    <property type="match status" value="1"/>
</dbReference>
<dbReference type="EMBL" id="FQVU01000003">
    <property type="protein sequence ID" value="SHG67896.1"/>
    <property type="molecule type" value="Genomic_DNA"/>
</dbReference>
<dbReference type="GO" id="GO:0006269">
    <property type="term" value="P:DNA replication, synthesis of primer"/>
    <property type="evidence" value="ECO:0007669"/>
    <property type="project" value="UniProtKB-KW"/>
</dbReference>
<reference evidence="11 12" key="1">
    <citation type="submission" date="2016-11" db="EMBL/GenBank/DDBJ databases">
        <authorList>
            <person name="Jaros S."/>
            <person name="Januszkiewicz K."/>
            <person name="Wedrychowicz H."/>
        </authorList>
    </citation>
    <scope>NUCLEOTIDE SEQUENCE [LARGE SCALE GENOMIC DNA]</scope>
    <source>
        <strain evidence="11 12">DSM 45627</strain>
    </source>
</reference>
<feature type="domain" description="Primosomal protein N' 3' DNA-binding" evidence="10">
    <location>
        <begin position="8"/>
        <end position="102"/>
    </location>
</feature>
<dbReference type="GO" id="GO:1990077">
    <property type="term" value="C:primosome complex"/>
    <property type="evidence" value="ECO:0007669"/>
    <property type="project" value="UniProtKB-UniRule"/>
</dbReference>
<dbReference type="InterPro" id="IPR042115">
    <property type="entry name" value="PriA_3primeBD_sf"/>
</dbReference>
<keyword evidence="12" id="KW-1185">Reference proteome</keyword>
<dbReference type="InterPro" id="IPR005259">
    <property type="entry name" value="PriA"/>
</dbReference>
<dbReference type="InterPro" id="IPR041222">
    <property type="entry name" value="PriA_3primeBD"/>
</dbReference>
<accession>A0A1M5LSE0</accession>
<feature type="binding site" evidence="8">
    <location>
        <position position="413"/>
    </location>
    <ligand>
        <name>Zn(2+)</name>
        <dbReference type="ChEBI" id="CHEBI:29105"/>
        <label>1</label>
    </ligand>
</feature>
<evidence type="ECO:0000256" key="9">
    <source>
        <dbReference type="SAM" id="MobiDB-lite"/>
    </source>
</evidence>
<keyword evidence="4 8" id="KW-0547">Nucleotide-binding</keyword>
<feature type="binding site" evidence="8">
    <location>
        <position position="401"/>
    </location>
    <ligand>
        <name>Zn(2+)</name>
        <dbReference type="ChEBI" id="CHEBI:29105"/>
        <label>2</label>
    </ligand>
</feature>
<dbReference type="Gene3D" id="3.40.50.300">
    <property type="entry name" value="P-loop containing nucleotide triphosphate hydrolases"/>
    <property type="match status" value="1"/>
</dbReference>
<dbReference type="GO" id="GO:0006270">
    <property type="term" value="P:DNA replication initiation"/>
    <property type="evidence" value="ECO:0007669"/>
    <property type="project" value="TreeGrafter"/>
</dbReference>
<dbReference type="Gene3D" id="3.40.1440.60">
    <property type="entry name" value="PriA, 3(prime) DNA-binding domain"/>
    <property type="match status" value="1"/>
</dbReference>
<dbReference type="PANTHER" id="PTHR30580">
    <property type="entry name" value="PRIMOSOMAL PROTEIN N"/>
    <property type="match status" value="1"/>
</dbReference>
<proteinExistence type="inferred from homology"/>
<evidence type="ECO:0000256" key="8">
    <source>
        <dbReference type="HAMAP-Rule" id="MF_00983"/>
    </source>
</evidence>
<keyword evidence="6 8" id="KW-0067">ATP-binding</keyword>
<dbReference type="InterPro" id="IPR027417">
    <property type="entry name" value="P-loop_NTPase"/>
</dbReference>
<dbReference type="GO" id="GO:0006310">
    <property type="term" value="P:DNA recombination"/>
    <property type="evidence" value="ECO:0007669"/>
    <property type="project" value="InterPro"/>
</dbReference>
<keyword evidence="11" id="KW-0347">Helicase</keyword>
<feature type="binding site" evidence="8">
    <location>
        <position position="383"/>
    </location>
    <ligand>
        <name>Zn(2+)</name>
        <dbReference type="ChEBI" id="CHEBI:29105"/>
        <label>2</label>
    </ligand>
</feature>